<dbReference type="Pfam" id="PF11367">
    <property type="entry name" value="Tail_completion_gp17"/>
    <property type="match status" value="1"/>
</dbReference>
<accession>A0A495DKW3</accession>
<dbReference type="InterPro" id="IPR021508">
    <property type="entry name" value="Gp17-like"/>
</dbReference>
<dbReference type="EMBL" id="RBIM01000001">
    <property type="protein sequence ID" value="RKR03574.1"/>
    <property type="molecule type" value="Genomic_DNA"/>
</dbReference>
<protein>
    <submittedName>
        <fullName evidence="1">Uncharacterized protein DUF3168</fullName>
    </submittedName>
</protein>
<dbReference type="RefSeq" id="WP_121209558.1">
    <property type="nucleotide sequence ID" value="NZ_RBIM01000001.1"/>
</dbReference>
<dbReference type="OrthoDB" id="7452299at2"/>
<organism evidence="1 2">
    <name type="scientific">Maricaulis maris</name>
    <dbReference type="NCBI Taxonomy" id="74318"/>
    <lineage>
        <taxon>Bacteria</taxon>
        <taxon>Pseudomonadati</taxon>
        <taxon>Pseudomonadota</taxon>
        <taxon>Alphaproteobacteria</taxon>
        <taxon>Maricaulales</taxon>
        <taxon>Maricaulaceae</taxon>
        <taxon>Maricaulis</taxon>
    </lineage>
</organism>
<proteinExistence type="predicted"/>
<gene>
    <name evidence="1" type="ORF">C7435_0010</name>
</gene>
<sequence>MAEDVDIIGAVTAVLKADAPVAAVLTTRVFGGELPPDEARHMPRPAVVIRPSGGVSSAQGSNVQHDTQRFDLVAYGATPSKADSLRRKCRRALTNVERLTVAGALIHWIQPAGGFSSGRDGDADWPYAFQSFQIYHALNEV</sequence>
<evidence type="ECO:0000313" key="1">
    <source>
        <dbReference type="EMBL" id="RKR03574.1"/>
    </source>
</evidence>
<evidence type="ECO:0000313" key="2">
    <source>
        <dbReference type="Proteomes" id="UP000273675"/>
    </source>
</evidence>
<comment type="caution">
    <text evidence="1">The sequence shown here is derived from an EMBL/GenBank/DDBJ whole genome shotgun (WGS) entry which is preliminary data.</text>
</comment>
<name>A0A495DKW3_9PROT</name>
<reference evidence="1 2" key="1">
    <citation type="submission" date="2018-10" db="EMBL/GenBank/DDBJ databases">
        <title>Genomic Encyclopedia of Type Strains, Phase IV (KMG-IV): sequencing the most valuable type-strain genomes for metagenomic binning, comparative biology and taxonomic classification.</title>
        <authorList>
            <person name="Goeker M."/>
        </authorList>
    </citation>
    <scope>NUCLEOTIDE SEQUENCE [LARGE SCALE GENOMIC DNA]</scope>
    <source>
        <strain evidence="1 2">DSM 4734</strain>
    </source>
</reference>
<dbReference type="AlphaFoldDB" id="A0A495DKW3"/>
<dbReference type="Proteomes" id="UP000273675">
    <property type="component" value="Unassembled WGS sequence"/>
</dbReference>